<evidence type="ECO:0000256" key="7">
    <source>
        <dbReference type="ARBA" id="ARBA00023315"/>
    </source>
</evidence>
<evidence type="ECO:0000256" key="3">
    <source>
        <dbReference type="ARBA" id="ARBA00022679"/>
    </source>
</evidence>
<dbReference type="InterPro" id="IPR004563">
    <property type="entry name" value="Apolipo_AcylTrfase"/>
</dbReference>
<feature type="transmembrane region" description="Helical" evidence="8">
    <location>
        <begin position="105"/>
        <end position="124"/>
    </location>
</feature>
<dbReference type="PROSITE" id="PS50263">
    <property type="entry name" value="CN_HYDROLASE"/>
    <property type="match status" value="1"/>
</dbReference>
<keyword evidence="5 8" id="KW-1133">Transmembrane helix</keyword>
<keyword evidence="4 8" id="KW-0812">Transmembrane</keyword>
<evidence type="ECO:0000313" key="10">
    <source>
        <dbReference type="EMBL" id="SDQ13850.1"/>
    </source>
</evidence>
<organism evidence="10 11">
    <name type="scientific">Actinopolyspora saharensis</name>
    <dbReference type="NCBI Taxonomy" id="995062"/>
    <lineage>
        <taxon>Bacteria</taxon>
        <taxon>Bacillati</taxon>
        <taxon>Actinomycetota</taxon>
        <taxon>Actinomycetes</taxon>
        <taxon>Actinopolysporales</taxon>
        <taxon>Actinopolysporaceae</taxon>
        <taxon>Actinopolyspora</taxon>
    </lineage>
</organism>
<keyword evidence="2 8" id="KW-1003">Cell membrane</keyword>
<keyword evidence="3 8" id="KW-0808">Transferase</keyword>
<accession>A0A1H0YFN8</accession>
<dbReference type="InterPro" id="IPR045378">
    <property type="entry name" value="LNT_N"/>
</dbReference>
<feature type="transmembrane region" description="Helical" evidence="8">
    <location>
        <begin position="170"/>
        <end position="196"/>
    </location>
</feature>
<dbReference type="PANTHER" id="PTHR38686:SF1">
    <property type="entry name" value="APOLIPOPROTEIN N-ACYLTRANSFERASE"/>
    <property type="match status" value="1"/>
</dbReference>
<comment type="subcellular location">
    <subcellularLocation>
        <location evidence="1 8">Cell membrane</location>
        <topology evidence="1 8">Multi-pass membrane protein</topology>
    </subcellularLocation>
</comment>
<comment type="similarity">
    <text evidence="8">Belongs to the CN hydrolase family. Apolipoprotein N-acyltransferase subfamily.</text>
</comment>
<dbReference type="HAMAP" id="MF_01148">
    <property type="entry name" value="Lnt"/>
    <property type="match status" value="1"/>
</dbReference>
<feature type="transmembrane region" description="Helical" evidence="8">
    <location>
        <begin position="50"/>
        <end position="67"/>
    </location>
</feature>
<dbReference type="InterPro" id="IPR036526">
    <property type="entry name" value="C-N_Hydrolase_sf"/>
</dbReference>
<evidence type="ECO:0000256" key="5">
    <source>
        <dbReference type="ARBA" id="ARBA00022989"/>
    </source>
</evidence>
<dbReference type="GO" id="GO:0042158">
    <property type="term" value="P:lipoprotein biosynthetic process"/>
    <property type="evidence" value="ECO:0007669"/>
    <property type="project" value="UniProtKB-UniRule"/>
</dbReference>
<feature type="transmembrane region" description="Helical" evidence="8">
    <location>
        <begin position="515"/>
        <end position="533"/>
    </location>
</feature>
<dbReference type="UniPathway" id="UPA00666"/>
<gene>
    <name evidence="8" type="primary">lnt</name>
    <name evidence="10" type="ORF">SAMN04489718_0420</name>
</gene>
<evidence type="ECO:0000313" key="11">
    <source>
        <dbReference type="Proteomes" id="UP000199301"/>
    </source>
</evidence>
<proteinExistence type="inferred from homology"/>
<evidence type="ECO:0000256" key="2">
    <source>
        <dbReference type="ARBA" id="ARBA00022475"/>
    </source>
</evidence>
<dbReference type="EMBL" id="FNKO01000001">
    <property type="protein sequence ID" value="SDQ13850.1"/>
    <property type="molecule type" value="Genomic_DNA"/>
</dbReference>
<keyword evidence="7 8" id="KW-0012">Acyltransferase</keyword>
<dbReference type="GO" id="GO:0016410">
    <property type="term" value="F:N-acyltransferase activity"/>
    <property type="evidence" value="ECO:0007669"/>
    <property type="project" value="UniProtKB-UniRule"/>
</dbReference>
<dbReference type="InterPro" id="IPR003010">
    <property type="entry name" value="C-N_Hydrolase"/>
</dbReference>
<keyword evidence="6 8" id="KW-0472">Membrane</keyword>
<comment type="catalytic activity">
    <reaction evidence="8">
        <text>N-terminal S-1,2-diacyl-sn-glyceryl-L-cysteinyl-[lipoprotein] + a glycerophospholipid = N-acyl-S-1,2-diacyl-sn-glyceryl-L-cysteinyl-[lipoprotein] + a 2-acyl-sn-glycero-3-phospholipid + H(+)</text>
        <dbReference type="Rhea" id="RHEA:48228"/>
        <dbReference type="Rhea" id="RHEA-COMP:14681"/>
        <dbReference type="Rhea" id="RHEA-COMP:14684"/>
        <dbReference type="ChEBI" id="CHEBI:15378"/>
        <dbReference type="ChEBI" id="CHEBI:136912"/>
        <dbReference type="ChEBI" id="CHEBI:140656"/>
        <dbReference type="ChEBI" id="CHEBI:140657"/>
        <dbReference type="ChEBI" id="CHEBI:140660"/>
        <dbReference type="EC" id="2.3.1.269"/>
    </reaction>
</comment>
<feature type="domain" description="CN hydrolase" evidence="9">
    <location>
        <begin position="252"/>
        <end position="502"/>
    </location>
</feature>
<dbReference type="Pfam" id="PF20154">
    <property type="entry name" value="LNT_N"/>
    <property type="match status" value="1"/>
</dbReference>
<comment type="caution">
    <text evidence="8">Lacks conserved residue(s) required for the propagation of feature annotation.</text>
</comment>
<evidence type="ECO:0000259" key="9">
    <source>
        <dbReference type="PROSITE" id="PS50263"/>
    </source>
</evidence>
<dbReference type="PANTHER" id="PTHR38686">
    <property type="entry name" value="APOLIPOPROTEIN N-ACYLTRANSFERASE"/>
    <property type="match status" value="1"/>
</dbReference>
<evidence type="ECO:0000256" key="4">
    <source>
        <dbReference type="ARBA" id="ARBA00022692"/>
    </source>
</evidence>
<keyword evidence="10" id="KW-0449">Lipoprotein</keyword>
<dbReference type="GO" id="GO:0005886">
    <property type="term" value="C:plasma membrane"/>
    <property type="evidence" value="ECO:0007669"/>
    <property type="project" value="UniProtKB-SubCell"/>
</dbReference>
<comment type="function">
    <text evidence="8">Catalyzes the phospholipid dependent N-acylation of the N-terminal cysteine of apolipoprotein, the last step in lipoprotein maturation.</text>
</comment>
<dbReference type="AlphaFoldDB" id="A0A1H0YFN8"/>
<comment type="pathway">
    <text evidence="8">Protein modification; lipoprotein biosynthesis (N-acyl transfer).</text>
</comment>
<evidence type="ECO:0000256" key="1">
    <source>
        <dbReference type="ARBA" id="ARBA00004651"/>
    </source>
</evidence>
<dbReference type="Gene3D" id="3.60.110.10">
    <property type="entry name" value="Carbon-nitrogen hydrolase"/>
    <property type="match status" value="1"/>
</dbReference>
<protein>
    <recommendedName>
        <fullName evidence="8">Apolipoprotein N-acyltransferase</fullName>
        <shortName evidence="8">ALP N-acyltransferase</shortName>
        <ecNumber evidence="8">2.3.1.269</ecNumber>
    </recommendedName>
</protein>
<dbReference type="EC" id="2.3.1.269" evidence="8"/>
<keyword evidence="11" id="KW-1185">Reference proteome</keyword>
<dbReference type="CDD" id="cd07571">
    <property type="entry name" value="ALP_N-acyl_transferase"/>
    <property type="match status" value="1"/>
</dbReference>
<evidence type="ECO:0000256" key="8">
    <source>
        <dbReference type="HAMAP-Rule" id="MF_01148"/>
    </source>
</evidence>
<evidence type="ECO:0000256" key="6">
    <source>
        <dbReference type="ARBA" id="ARBA00023136"/>
    </source>
</evidence>
<dbReference type="NCBIfam" id="TIGR00546">
    <property type="entry name" value="lnt"/>
    <property type="match status" value="1"/>
</dbReference>
<dbReference type="STRING" id="995062.SAMN04489718_0420"/>
<dbReference type="Pfam" id="PF00795">
    <property type="entry name" value="CN_hydrolase"/>
    <property type="match status" value="1"/>
</dbReference>
<sequence>MNPENRERPSPWKRLSLLGGERSRYAVLARSLSAAAGGGLLYWASPPRELWWLAPVALAVLALVVRGRRARAGFGYGFVFGLAYMLPLLGWLLDFLGGQFGPWPWLGVGLVEALFLGIAGAGMARAGTLRLAPVWQSAVFVTAELLRSALPFGGFPWGRLAFTQTGGALLPLASVGGTALVGFGVALTGTALAELVRRLTRLVRSRRSPTGDAGRARPLRGLSVPAAGTLLPVVLGLAVAPTVGTAPESGTARVAVVQGNAPNVGLDLLYRDRQLHANHVRAARELVADVEAGRVARPDLVVLPEQVGSWGPERRDPALRDVVESLGVPVVVGGLATNSTGELSNRIVRWGPGEGAGEEYVKQHLVPFAEKIPMRSVAGAVSPFVRRFDRDMVSGDEPGVLNAGPVRLGVGICYDVAYDDVFRGAARAGANLFAVPTNNAWYGRSEMSYQQLAMSRLRAVEHGRSMLVAATSGVSAVVRPDGSVAQRTDLFTADALVAEVPLRTSTPPATSIGEYVTWAVAALGVLAVVLSTLRGRRARRGG</sequence>
<dbReference type="SUPFAM" id="SSF56317">
    <property type="entry name" value="Carbon-nitrogen hydrolase"/>
    <property type="match status" value="1"/>
</dbReference>
<reference evidence="11" key="1">
    <citation type="submission" date="2016-10" db="EMBL/GenBank/DDBJ databases">
        <authorList>
            <person name="Varghese N."/>
            <person name="Submissions S."/>
        </authorList>
    </citation>
    <scope>NUCLEOTIDE SEQUENCE [LARGE SCALE GENOMIC DNA]</scope>
    <source>
        <strain evidence="11">DSM 45459</strain>
    </source>
</reference>
<dbReference type="Proteomes" id="UP000199301">
    <property type="component" value="Unassembled WGS sequence"/>
</dbReference>
<feature type="transmembrane region" description="Helical" evidence="8">
    <location>
        <begin position="74"/>
        <end position="93"/>
    </location>
</feature>
<name>A0A1H0YFN8_9ACTN</name>